<protein>
    <submittedName>
        <fullName evidence="2">Uncharacterized protein</fullName>
    </submittedName>
</protein>
<dbReference type="Proteomes" id="UP000282760">
    <property type="component" value="Chromosome"/>
</dbReference>
<organism evidence="2 3">
    <name type="scientific">Pseudomonas syringae</name>
    <dbReference type="NCBI Taxonomy" id="317"/>
    <lineage>
        <taxon>Bacteria</taxon>
        <taxon>Pseudomonadati</taxon>
        <taxon>Pseudomonadota</taxon>
        <taxon>Gammaproteobacteria</taxon>
        <taxon>Pseudomonadales</taxon>
        <taxon>Pseudomonadaceae</taxon>
        <taxon>Pseudomonas</taxon>
    </lineage>
</organism>
<feature type="compositionally biased region" description="Low complexity" evidence="1">
    <location>
        <begin position="164"/>
        <end position="186"/>
    </location>
</feature>
<dbReference type="Pfam" id="PF17278">
    <property type="entry name" value="DUF5343"/>
    <property type="match status" value="1"/>
</dbReference>
<sequence>MANGDVSYPKIPDVNWWGLRELFKKKVPTTVSATYLSSALSMGEASAKANIIGPFKKIGIIDDNLKPTDLAYEWRDDHKYSAVCEKILEAQYPQEIKDLFHTPDADLQKISNWFMSSAKCGQDAAKKYARFYLLLLKADVHGKESPAAKKELKPKSTPAQKSNTQKTSQATKKPTAAQQHATAAHSQSEEVIAAPARQYSSTPDLHINIQLHISPESTADQIDKIFESMAKHLKHFQR</sequence>
<feature type="region of interest" description="Disordered" evidence="1">
    <location>
        <begin position="145"/>
        <end position="189"/>
    </location>
</feature>
<evidence type="ECO:0000313" key="2">
    <source>
        <dbReference type="EMBL" id="AZV26897.1"/>
    </source>
</evidence>
<evidence type="ECO:0000256" key="1">
    <source>
        <dbReference type="SAM" id="MobiDB-lite"/>
    </source>
</evidence>
<feature type="compositionally biased region" description="Basic and acidic residues" evidence="1">
    <location>
        <begin position="145"/>
        <end position="154"/>
    </location>
</feature>
<gene>
    <name evidence="2" type="ORF">CT157_13060</name>
</gene>
<name>A0A3T0JTV1_PSESX</name>
<evidence type="ECO:0000313" key="3">
    <source>
        <dbReference type="Proteomes" id="UP000282760"/>
    </source>
</evidence>
<dbReference type="AlphaFoldDB" id="A0A3T0JTV1"/>
<dbReference type="EMBL" id="CP024646">
    <property type="protein sequence ID" value="AZV26897.1"/>
    <property type="molecule type" value="Genomic_DNA"/>
</dbReference>
<dbReference type="InterPro" id="IPR035235">
    <property type="entry name" value="DUF5343"/>
</dbReference>
<accession>A0A3T0JTV1</accession>
<reference evidence="2 3" key="1">
    <citation type="submission" date="2017-11" db="EMBL/GenBank/DDBJ databases">
        <title>Effect of PGPRs.</title>
        <authorList>
            <person name="Oliva R."/>
            <person name="Nong J."/>
            <person name="Roman V."/>
        </authorList>
    </citation>
    <scope>NUCLEOTIDE SEQUENCE [LARGE SCALE GENOMIC DNA]</scope>
    <source>
        <strain evidence="2">Inb918</strain>
    </source>
</reference>
<proteinExistence type="predicted"/>